<dbReference type="SUPFAM" id="SSF57667">
    <property type="entry name" value="beta-beta-alpha zinc fingers"/>
    <property type="match status" value="1"/>
</dbReference>
<evidence type="ECO:0000259" key="2">
    <source>
        <dbReference type="SMART" id="SM00451"/>
    </source>
</evidence>
<dbReference type="InterPro" id="IPR036236">
    <property type="entry name" value="Znf_C2H2_sf"/>
</dbReference>
<evidence type="ECO:0000256" key="1">
    <source>
        <dbReference type="SAM" id="MobiDB-lite"/>
    </source>
</evidence>
<gene>
    <name evidence="3" type="ORF">OLEA9_A018764</name>
</gene>
<keyword evidence="4" id="KW-1185">Reference proteome</keyword>
<name>A0A8S0VM78_OLEEU</name>
<dbReference type="SMART" id="SM00451">
    <property type="entry name" value="ZnF_U1"/>
    <property type="match status" value="3"/>
</dbReference>
<feature type="region of interest" description="Disordered" evidence="1">
    <location>
        <begin position="47"/>
        <end position="73"/>
    </location>
</feature>
<feature type="non-terminal residue" evidence="3">
    <location>
        <position position="293"/>
    </location>
</feature>
<feature type="domain" description="U1-type" evidence="2">
    <location>
        <begin position="146"/>
        <end position="179"/>
    </location>
</feature>
<dbReference type="AlphaFoldDB" id="A0A8S0VM78"/>
<organism evidence="3 4">
    <name type="scientific">Olea europaea subsp. europaea</name>
    <dbReference type="NCBI Taxonomy" id="158383"/>
    <lineage>
        <taxon>Eukaryota</taxon>
        <taxon>Viridiplantae</taxon>
        <taxon>Streptophyta</taxon>
        <taxon>Embryophyta</taxon>
        <taxon>Tracheophyta</taxon>
        <taxon>Spermatophyta</taxon>
        <taxon>Magnoliopsida</taxon>
        <taxon>eudicotyledons</taxon>
        <taxon>Gunneridae</taxon>
        <taxon>Pentapetalae</taxon>
        <taxon>asterids</taxon>
        <taxon>lamiids</taxon>
        <taxon>Lamiales</taxon>
        <taxon>Oleaceae</taxon>
        <taxon>Oleeae</taxon>
        <taxon>Olea</taxon>
    </lineage>
</organism>
<evidence type="ECO:0000313" key="3">
    <source>
        <dbReference type="EMBL" id="CAA3033094.1"/>
    </source>
</evidence>
<dbReference type="EMBL" id="CACTIH010009832">
    <property type="protein sequence ID" value="CAA3033094.1"/>
    <property type="molecule type" value="Genomic_DNA"/>
</dbReference>
<accession>A0A8S0VM78</accession>
<feature type="domain" description="U1-type" evidence="2">
    <location>
        <begin position="186"/>
        <end position="219"/>
    </location>
</feature>
<sequence length="293" mass="33026">MSSYTSPYGLLPPPISEMFRLPPRNRAPLPIKHCNVCDVDISKSNWQRHTKSAKHSNAEKAVSSPKHRAPLPIMPNRPITVPPPNSYPSPYGLLPPPISEMFRLPPPSRSITEPAVPPNSYPSPYGLLPPPISEMFRLPPPNHAPLPIKHCNVCDVDVCKSNWQRHTKSAKHSNAEKAVPPNHAPLPIKHCNVCDVDIHKSHWSRHIRSAKHLNAPARCAYCNEIATETHTQICLKKWAHDNQIHDYMNMSLDKLGNIKAELSTRTHDYSAFDTNKLREIARSISANEWENLD</sequence>
<dbReference type="Gramene" id="OE9A018764T1">
    <property type="protein sequence ID" value="OE9A018764C1"/>
    <property type="gene ID" value="OE9A018764"/>
</dbReference>
<feature type="domain" description="U1-type" evidence="2">
    <location>
        <begin position="29"/>
        <end position="62"/>
    </location>
</feature>
<comment type="caution">
    <text evidence="3">The sequence shown here is derived from an EMBL/GenBank/DDBJ whole genome shotgun (WGS) entry which is preliminary data.</text>
</comment>
<dbReference type="Proteomes" id="UP000594638">
    <property type="component" value="Unassembled WGS sequence"/>
</dbReference>
<dbReference type="GO" id="GO:0003676">
    <property type="term" value="F:nucleic acid binding"/>
    <property type="evidence" value="ECO:0007669"/>
    <property type="project" value="InterPro"/>
</dbReference>
<protein>
    <submittedName>
        <fullName evidence="3">---NA</fullName>
    </submittedName>
</protein>
<dbReference type="GO" id="GO:0008270">
    <property type="term" value="F:zinc ion binding"/>
    <property type="evidence" value="ECO:0007669"/>
    <property type="project" value="InterPro"/>
</dbReference>
<evidence type="ECO:0000313" key="4">
    <source>
        <dbReference type="Proteomes" id="UP000594638"/>
    </source>
</evidence>
<reference evidence="3 4" key="1">
    <citation type="submission" date="2019-12" db="EMBL/GenBank/DDBJ databases">
        <authorList>
            <person name="Alioto T."/>
            <person name="Alioto T."/>
            <person name="Gomez Garrido J."/>
        </authorList>
    </citation>
    <scope>NUCLEOTIDE SEQUENCE [LARGE SCALE GENOMIC DNA]</scope>
</reference>
<proteinExistence type="predicted"/>
<dbReference type="InterPro" id="IPR003604">
    <property type="entry name" value="Matrin/U1-like-C_Znf_C2H2"/>
</dbReference>